<keyword evidence="2" id="KW-1185">Reference proteome</keyword>
<proteinExistence type="predicted"/>
<reference evidence="2" key="1">
    <citation type="submission" date="2003-08" db="EMBL/GenBank/DDBJ databases">
        <authorList>
            <person name="Birren B."/>
            <person name="Nusbaum C."/>
            <person name="Abebe A."/>
            <person name="Abouelleil A."/>
            <person name="Adekoya E."/>
            <person name="Ait-zahra M."/>
            <person name="Allen N."/>
            <person name="Allen T."/>
            <person name="An P."/>
            <person name="Anderson M."/>
            <person name="Anderson S."/>
            <person name="Arachchi H."/>
            <person name="Armbruster J."/>
            <person name="Bachantsang P."/>
            <person name="Baldwin J."/>
            <person name="Barry A."/>
            <person name="Bayul T."/>
            <person name="Blitshsteyn B."/>
            <person name="Bloom T."/>
            <person name="Blye J."/>
            <person name="Boguslavskiy L."/>
            <person name="Borowsky M."/>
            <person name="Boukhgalter B."/>
            <person name="Brunache A."/>
            <person name="Butler J."/>
            <person name="Calixte N."/>
            <person name="Calvo S."/>
            <person name="Camarata J."/>
            <person name="Campo K."/>
            <person name="Chang J."/>
            <person name="Cheshatsang Y."/>
            <person name="Citroen M."/>
            <person name="Collymore A."/>
            <person name="Considine T."/>
            <person name="Cook A."/>
            <person name="Cooke P."/>
            <person name="Corum B."/>
            <person name="Cuomo C."/>
            <person name="David R."/>
            <person name="Dawoe T."/>
            <person name="Degray S."/>
            <person name="Dodge S."/>
            <person name="Dooley K."/>
            <person name="Dorje P."/>
            <person name="Dorjee K."/>
            <person name="Dorris L."/>
            <person name="Duffey N."/>
            <person name="Dupes A."/>
            <person name="Elkins T."/>
            <person name="Engels R."/>
            <person name="Erickson J."/>
            <person name="Farina A."/>
            <person name="Faro S."/>
            <person name="Ferreira P."/>
            <person name="Fischer H."/>
            <person name="Fitzgerald M."/>
            <person name="Foley K."/>
            <person name="Gage D."/>
            <person name="Galagan J."/>
            <person name="Gearin G."/>
            <person name="Gnerre S."/>
            <person name="Gnirke A."/>
            <person name="Goyette A."/>
            <person name="Graham J."/>
            <person name="Grandbois E."/>
            <person name="Gyaltsen K."/>
            <person name="Hafez N."/>
            <person name="Hagopian D."/>
            <person name="Hagos B."/>
            <person name="Hall J."/>
            <person name="Hatcher B."/>
            <person name="Heller A."/>
            <person name="Higgins H."/>
            <person name="Honan T."/>
            <person name="Horn A."/>
            <person name="Houde N."/>
            <person name="Hughes L."/>
            <person name="Hulme W."/>
            <person name="Husby E."/>
            <person name="Iliev I."/>
            <person name="Jaffe D."/>
            <person name="Jones C."/>
            <person name="Kamal M."/>
            <person name="Kamat A."/>
            <person name="Kamvysselis M."/>
            <person name="Karlsson E."/>
            <person name="Kells C."/>
            <person name="Kieu A."/>
            <person name="Kisner P."/>
            <person name="Kodira C."/>
            <person name="Kulbokas E."/>
            <person name="Labutti K."/>
            <person name="Lama D."/>
            <person name="Landers T."/>
            <person name="Leger J."/>
            <person name="Levine S."/>
            <person name="Lewis D."/>
            <person name="Lewis T."/>
            <person name="Lindblad-toh K."/>
            <person name="Liu X."/>
            <person name="Lokyitsang T."/>
            <person name="Lokyitsang Y."/>
            <person name="Lucien O."/>
            <person name="Lui A."/>
            <person name="Ma L.J."/>
            <person name="Mabbitt R."/>
            <person name="Macdonald J."/>
            <person name="Maclean C."/>
            <person name="Major J."/>
            <person name="Manning J."/>
            <person name="Marabella R."/>
            <person name="Maru K."/>
            <person name="Matthews C."/>
            <person name="Mauceli E."/>
            <person name="Mccarthy M."/>
            <person name="Mcdonough S."/>
            <person name="Mcghee T."/>
            <person name="Meldrim J."/>
            <person name="Meneus L."/>
            <person name="Mesirov J."/>
            <person name="Mihalev A."/>
            <person name="Mihova T."/>
            <person name="Mikkelsen T."/>
            <person name="Mlenga V."/>
            <person name="Moru K."/>
            <person name="Mozes J."/>
            <person name="Mulrain L."/>
            <person name="Munson G."/>
            <person name="Naylor J."/>
            <person name="Newes C."/>
            <person name="Nguyen C."/>
            <person name="Nguyen N."/>
            <person name="Nguyen T."/>
            <person name="Nicol R."/>
            <person name="Nielsen C."/>
            <person name="Nizzari M."/>
            <person name="Norbu C."/>
            <person name="Norbu N."/>
            <person name="O'donnell P."/>
            <person name="Okoawo O."/>
            <person name="O'leary S."/>
            <person name="Omotosho B."/>
            <person name="O'neill K."/>
            <person name="Osman S."/>
            <person name="Parker S."/>
            <person name="Perrin D."/>
            <person name="Phunkhang P."/>
            <person name="Piqani B."/>
            <person name="Purcell S."/>
            <person name="Rachupka T."/>
            <person name="Ramasamy U."/>
            <person name="Rameau R."/>
            <person name="Ray V."/>
            <person name="Raymond C."/>
            <person name="Retta R."/>
            <person name="Richardson S."/>
            <person name="Rise C."/>
            <person name="Rodriguez J."/>
            <person name="Rogers J."/>
            <person name="Rogov P."/>
            <person name="Rutman M."/>
            <person name="Schupbach R."/>
            <person name="Seaman C."/>
            <person name="Settipalli S."/>
            <person name="Sharpe T."/>
            <person name="Sheridan J."/>
            <person name="Sherpa N."/>
            <person name="Shi J."/>
            <person name="Smirnov S."/>
            <person name="Smith C."/>
            <person name="Sougnez C."/>
            <person name="Spencer B."/>
            <person name="Stalker J."/>
            <person name="Stange-thomann N."/>
            <person name="Stavropoulos S."/>
            <person name="Stetson K."/>
            <person name="Stone C."/>
            <person name="Stone S."/>
            <person name="Stubbs M."/>
            <person name="Talamas J."/>
            <person name="Tchuinga P."/>
            <person name="Tenzing P."/>
            <person name="Tesfaye S."/>
            <person name="Theodore J."/>
            <person name="Thoulutsang Y."/>
            <person name="Topham K."/>
            <person name="Towey S."/>
            <person name="Tsamla T."/>
            <person name="Tsomo N."/>
            <person name="Vallee D."/>
            <person name="Vassiliev H."/>
            <person name="Venkataraman V."/>
            <person name="Vinson J."/>
            <person name="Vo A."/>
            <person name="Wade C."/>
            <person name="Wang S."/>
            <person name="Wangchuk T."/>
            <person name="Wangdi T."/>
            <person name="Whittaker C."/>
            <person name="Wilkinson J."/>
            <person name="Wu Y."/>
            <person name="Wyman D."/>
            <person name="Yadav S."/>
            <person name="Yang S."/>
            <person name="Yang X."/>
            <person name="Yeager S."/>
            <person name="Yee E."/>
            <person name="Young G."/>
            <person name="Zainoun J."/>
            <person name="Zembeck L."/>
            <person name="Zimmer A."/>
            <person name="Zody M."/>
            <person name="Lander E."/>
        </authorList>
    </citation>
    <scope>NUCLEOTIDE SEQUENCE [LARGE SCALE GENOMIC DNA]</scope>
</reference>
<dbReference type="HOGENOM" id="CLU_3193718_0_0_1"/>
<protein>
    <submittedName>
        <fullName evidence="1">Uncharacterized protein</fullName>
    </submittedName>
</protein>
<name>H2YHF0_CIOSA</name>
<sequence length="46" mass="5325">MLQILGLHGRCRRYMLSRLTLHNCLDLYNFAKSLGNAELQKGTFDL</sequence>
<dbReference type="InParanoid" id="H2YHF0"/>
<accession>H2YHF0</accession>
<reference evidence="1" key="3">
    <citation type="submission" date="2025-09" db="UniProtKB">
        <authorList>
            <consortium name="Ensembl"/>
        </authorList>
    </citation>
    <scope>IDENTIFICATION</scope>
</reference>
<dbReference type="Ensembl" id="ENSCSAVT00000004817.1">
    <property type="protein sequence ID" value="ENSCSAVP00000004749.1"/>
    <property type="gene ID" value="ENSCSAVG00000002829.1"/>
</dbReference>
<evidence type="ECO:0000313" key="1">
    <source>
        <dbReference type="Ensembl" id="ENSCSAVP00000004749.1"/>
    </source>
</evidence>
<evidence type="ECO:0000313" key="2">
    <source>
        <dbReference type="Proteomes" id="UP000007875"/>
    </source>
</evidence>
<dbReference type="Proteomes" id="UP000007875">
    <property type="component" value="Unassembled WGS sequence"/>
</dbReference>
<reference evidence="1" key="2">
    <citation type="submission" date="2025-08" db="UniProtKB">
        <authorList>
            <consortium name="Ensembl"/>
        </authorList>
    </citation>
    <scope>IDENTIFICATION</scope>
</reference>
<organism evidence="1 2">
    <name type="scientific">Ciona savignyi</name>
    <name type="common">Pacific transparent sea squirt</name>
    <dbReference type="NCBI Taxonomy" id="51511"/>
    <lineage>
        <taxon>Eukaryota</taxon>
        <taxon>Metazoa</taxon>
        <taxon>Chordata</taxon>
        <taxon>Tunicata</taxon>
        <taxon>Ascidiacea</taxon>
        <taxon>Phlebobranchia</taxon>
        <taxon>Cionidae</taxon>
        <taxon>Ciona</taxon>
    </lineage>
</organism>
<dbReference type="AlphaFoldDB" id="H2YHF0"/>